<keyword evidence="3" id="KW-1185">Reference proteome</keyword>
<evidence type="ECO:0000259" key="1">
    <source>
        <dbReference type="SMART" id="SM00587"/>
    </source>
</evidence>
<dbReference type="InterPro" id="IPR015897">
    <property type="entry name" value="CHK_kinase-like"/>
</dbReference>
<dbReference type="SUPFAM" id="SSF56112">
    <property type="entry name" value="Protein kinase-like (PK-like)"/>
    <property type="match status" value="1"/>
</dbReference>
<dbReference type="InterPro" id="IPR002575">
    <property type="entry name" value="Aminoglycoside_PTrfase"/>
</dbReference>
<organism evidence="2 3">
    <name type="scientific">Mycobacterium lehmannii</name>
    <dbReference type="NCBI Taxonomy" id="2048550"/>
    <lineage>
        <taxon>Bacteria</taxon>
        <taxon>Bacillati</taxon>
        <taxon>Actinomycetota</taxon>
        <taxon>Actinomycetes</taxon>
        <taxon>Mycobacteriales</taxon>
        <taxon>Mycobacteriaceae</taxon>
        <taxon>Mycobacterium</taxon>
    </lineage>
</organism>
<dbReference type="Proteomes" id="UP000053707">
    <property type="component" value="Unassembled WGS sequence"/>
</dbReference>
<protein>
    <submittedName>
        <fullName evidence="2">Phosphotransferase</fullName>
    </submittedName>
</protein>
<dbReference type="InterPro" id="IPR011009">
    <property type="entry name" value="Kinase-like_dom_sf"/>
</dbReference>
<dbReference type="GO" id="GO:0016740">
    <property type="term" value="F:transferase activity"/>
    <property type="evidence" value="ECO:0007669"/>
    <property type="project" value="UniProtKB-KW"/>
</dbReference>
<sequence length="367" mass="39760">MKHAAPVLGLAAHVGRGVQRIATDAAFGRLRPLPRSVSELDAPAMSRIIGRPVAAVSVLGGDSGTSSRVRLGLIGDDVPPTVFVKLAAETVATRLMGEMGRLGATETRFYRELSPRLTGLPTCHGSAFDSVTGRYVLVLEDLPADECEFPDTLHPISADRAAKIVELLARLHATFWNRVPDWLYTASGDTASLLTGPLLKTSARRIAERTDIAVGAGRFIDENYRAVARLIDEPPHTVTHGDAHPGNVYFRNGEAGLLDWQAVRRGHPNRELAYTLVTSMTPADRQAHQRELLDVYRHALTACGGPELDRGELWDRYRQGALYSYVAALITTGMGGMQDEGIALEGLRRGVAALQDLDTVAVLQKSM</sequence>
<dbReference type="Pfam" id="PF01636">
    <property type="entry name" value="APH"/>
    <property type="match status" value="1"/>
</dbReference>
<dbReference type="EMBL" id="LQIR01000004">
    <property type="protein sequence ID" value="KUI19948.1"/>
    <property type="molecule type" value="Genomic_DNA"/>
</dbReference>
<name>A0A101ACB3_9MYCO</name>
<feature type="domain" description="CHK kinase-like" evidence="1">
    <location>
        <begin position="137"/>
        <end position="306"/>
    </location>
</feature>
<gene>
    <name evidence="2" type="ORF">AU192_24690</name>
</gene>
<keyword evidence="2" id="KW-0808">Transferase</keyword>
<reference evidence="2 3" key="1">
    <citation type="submission" date="2016-01" db="EMBL/GenBank/DDBJ databases">
        <authorList>
            <consortium name="TB Trials Study Group"/>
            <person name="Sutton G."/>
            <person name="Brinkac L."/>
            <person name="Sanka R."/>
            <person name="Adams M."/>
            <person name="Lau E.L."/>
            <person name="Macaden R."/>
            <person name="Grewal H.M.S."/>
        </authorList>
    </citation>
    <scope>NUCLEOTIDE SEQUENCE [LARGE SCALE GENOMIC DNA]</scope>
    <source>
        <strain evidence="2 3">IS-1744</strain>
    </source>
</reference>
<dbReference type="PANTHER" id="PTHR11012">
    <property type="entry name" value="PROTEIN KINASE-LIKE DOMAIN-CONTAINING"/>
    <property type="match status" value="1"/>
</dbReference>
<proteinExistence type="predicted"/>
<dbReference type="RefSeq" id="WP_064394606.1">
    <property type="nucleotide sequence ID" value="NZ_LQIR01000004.1"/>
</dbReference>
<dbReference type="Gene3D" id="3.90.1200.10">
    <property type="match status" value="1"/>
</dbReference>
<dbReference type="AlphaFoldDB" id="A0A101ACB3"/>
<dbReference type="PANTHER" id="PTHR11012:SF30">
    <property type="entry name" value="PROTEIN KINASE-LIKE DOMAIN-CONTAINING"/>
    <property type="match status" value="1"/>
</dbReference>
<dbReference type="SMART" id="SM00587">
    <property type="entry name" value="CHK"/>
    <property type="match status" value="1"/>
</dbReference>
<comment type="caution">
    <text evidence="2">The sequence shown here is derived from an EMBL/GenBank/DDBJ whole genome shotgun (WGS) entry which is preliminary data.</text>
</comment>
<evidence type="ECO:0000313" key="3">
    <source>
        <dbReference type="Proteomes" id="UP000053707"/>
    </source>
</evidence>
<accession>A0A101ACB3</accession>
<evidence type="ECO:0000313" key="2">
    <source>
        <dbReference type="EMBL" id="KUI19948.1"/>
    </source>
</evidence>